<dbReference type="InterPro" id="IPR036279">
    <property type="entry name" value="5-3_exonuclease_C_sf"/>
</dbReference>
<comment type="similarity">
    <text evidence="3">Belongs to the XPG/RAD2 endonuclease family. EXO1 subfamily.</text>
</comment>
<dbReference type="PRINTS" id="PR00853">
    <property type="entry name" value="XPGRADSUPER"/>
</dbReference>
<keyword evidence="11" id="KW-0238">DNA-binding</keyword>
<keyword evidence="9" id="KW-0460">Magnesium</keyword>
<evidence type="ECO:0000256" key="2">
    <source>
        <dbReference type="ARBA" id="ARBA00004123"/>
    </source>
</evidence>
<feature type="compositionally biased region" description="Polar residues" evidence="14">
    <location>
        <begin position="434"/>
        <end position="449"/>
    </location>
</feature>
<dbReference type="SUPFAM" id="SSF47807">
    <property type="entry name" value="5' to 3' exonuclease, C-terminal subdomain"/>
    <property type="match status" value="1"/>
</dbReference>
<evidence type="ECO:0000313" key="18">
    <source>
        <dbReference type="Proteomes" id="UP000319663"/>
    </source>
</evidence>
<evidence type="ECO:0000256" key="7">
    <source>
        <dbReference type="ARBA" id="ARBA00022801"/>
    </source>
</evidence>
<protein>
    <submittedName>
        <fullName evidence="17">Rad2 nuclease</fullName>
    </submittedName>
</protein>
<keyword evidence="7" id="KW-0378">Hydrolase</keyword>
<evidence type="ECO:0000256" key="6">
    <source>
        <dbReference type="ARBA" id="ARBA00022763"/>
    </source>
</evidence>
<evidence type="ECO:0000256" key="11">
    <source>
        <dbReference type="ARBA" id="ARBA00023125"/>
    </source>
</evidence>
<comment type="cofactor">
    <cofactor evidence="1">
        <name>Mg(2+)</name>
        <dbReference type="ChEBI" id="CHEBI:18420"/>
    </cofactor>
</comment>
<dbReference type="GO" id="GO:0006281">
    <property type="term" value="P:DNA repair"/>
    <property type="evidence" value="ECO:0007669"/>
    <property type="project" value="UniProtKB-KW"/>
</dbReference>
<evidence type="ECO:0000256" key="5">
    <source>
        <dbReference type="ARBA" id="ARBA00022723"/>
    </source>
</evidence>
<gene>
    <name evidence="17" type="primary">EXO1</name>
    <name evidence="17" type="ORF">MPDQ_007986</name>
</gene>
<evidence type="ECO:0000256" key="10">
    <source>
        <dbReference type="ARBA" id="ARBA00022881"/>
    </source>
</evidence>
<feature type="compositionally biased region" description="Polar residues" evidence="14">
    <location>
        <begin position="475"/>
        <end position="485"/>
    </location>
</feature>
<evidence type="ECO:0000256" key="8">
    <source>
        <dbReference type="ARBA" id="ARBA00022839"/>
    </source>
</evidence>
<comment type="caution">
    <text evidence="17">The sequence shown here is derived from an EMBL/GenBank/DDBJ whole genome shotgun (WGS) entry which is preliminary data.</text>
</comment>
<dbReference type="InterPro" id="IPR006084">
    <property type="entry name" value="XPG/Rad2"/>
</dbReference>
<feature type="compositionally biased region" description="Basic and acidic residues" evidence="14">
    <location>
        <begin position="530"/>
        <end position="545"/>
    </location>
</feature>
<comment type="subcellular location">
    <subcellularLocation>
        <location evidence="2">Nucleus</location>
    </subcellularLocation>
</comment>
<dbReference type="InterPro" id="IPR029060">
    <property type="entry name" value="PIN-like_dom_sf"/>
</dbReference>
<accession>A0A507QQZ8</accession>
<dbReference type="InterPro" id="IPR044752">
    <property type="entry name" value="PIN-like_EXO1"/>
</dbReference>
<evidence type="ECO:0000256" key="1">
    <source>
        <dbReference type="ARBA" id="ARBA00001946"/>
    </source>
</evidence>
<proteinExistence type="inferred from homology"/>
<dbReference type="FunFam" id="3.40.50.1010:FF:000002">
    <property type="entry name" value="Exonuclease 1, putative"/>
    <property type="match status" value="1"/>
</dbReference>
<dbReference type="GO" id="GO:0035312">
    <property type="term" value="F:5'-3' DNA exonuclease activity"/>
    <property type="evidence" value="ECO:0007669"/>
    <property type="project" value="InterPro"/>
</dbReference>
<keyword evidence="12" id="KW-0234">DNA repair</keyword>
<dbReference type="AlphaFoldDB" id="A0A507QQZ8"/>
<dbReference type="InterPro" id="IPR019974">
    <property type="entry name" value="XPG_CS"/>
</dbReference>
<evidence type="ECO:0000259" key="16">
    <source>
        <dbReference type="SMART" id="SM00485"/>
    </source>
</evidence>
<dbReference type="SUPFAM" id="SSF88723">
    <property type="entry name" value="PIN domain-like"/>
    <property type="match status" value="1"/>
</dbReference>
<feature type="compositionally biased region" description="Polar residues" evidence="14">
    <location>
        <begin position="384"/>
        <end position="394"/>
    </location>
</feature>
<keyword evidence="5" id="KW-0479">Metal-binding</keyword>
<feature type="compositionally biased region" description="Polar residues" evidence="14">
    <location>
        <begin position="660"/>
        <end position="686"/>
    </location>
</feature>
<evidence type="ECO:0000256" key="12">
    <source>
        <dbReference type="ARBA" id="ARBA00023204"/>
    </source>
</evidence>
<evidence type="ECO:0000259" key="15">
    <source>
        <dbReference type="SMART" id="SM00484"/>
    </source>
</evidence>
<dbReference type="FunFam" id="1.10.150.20:FF:000011">
    <property type="entry name" value="exonuclease 1"/>
    <property type="match status" value="1"/>
</dbReference>
<dbReference type="InterPro" id="IPR006086">
    <property type="entry name" value="XPG-I_dom"/>
</dbReference>
<dbReference type="InterPro" id="IPR008918">
    <property type="entry name" value="HhH2"/>
</dbReference>
<dbReference type="InterPro" id="IPR006085">
    <property type="entry name" value="XPG_DNA_repair_N"/>
</dbReference>
<dbReference type="SMART" id="SM00484">
    <property type="entry name" value="XPGI"/>
    <property type="match status" value="1"/>
</dbReference>
<feature type="compositionally biased region" description="Polar residues" evidence="14">
    <location>
        <begin position="401"/>
        <end position="415"/>
    </location>
</feature>
<evidence type="ECO:0000256" key="4">
    <source>
        <dbReference type="ARBA" id="ARBA00022722"/>
    </source>
</evidence>
<dbReference type="OrthoDB" id="26491at2759"/>
<dbReference type="EMBL" id="VIFY01000092">
    <property type="protein sequence ID" value="TQB70892.1"/>
    <property type="molecule type" value="Genomic_DNA"/>
</dbReference>
<dbReference type="SMART" id="SM00485">
    <property type="entry name" value="XPGN"/>
    <property type="match status" value="1"/>
</dbReference>
<dbReference type="CDD" id="cd09857">
    <property type="entry name" value="PIN_EXO1"/>
    <property type="match status" value="1"/>
</dbReference>
<keyword evidence="6" id="KW-0227">DNA damage</keyword>
<feature type="region of interest" description="Disordered" evidence="14">
    <location>
        <begin position="379"/>
        <end position="574"/>
    </location>
</feature>
<feature type="compositionally biased region" description="Basic and acidic residues" evidence="14">
    <location>
        <begin position="720"/>
        <end position="742"/>
    </location>
</feature>
<feature type="domain" description="XPG N-terminal" evidence="16">
    <location>
        <begin position="1"/>
        <end position="99"/>
    </location>
</feature>
<dbReference type="Proteomes" id="UP000319663">
    <property type="component" value="Unassembled WGS sequence"/>
</dbReference>
<dbReference type="Gene3D" id="3.40.50.1010">
    <property type="entry name" value="5'-nuclease"/>
    <property type="match status" value="1"/>
</dbReference>
<keyword evidence="13" id="KW-0539">Nucleus</keyword>
<feature type="region of interest" description="Disordered" evidence="14">
    <location>
        <begin position="703"/>
        <end position="742"/>
    </location>
</feature>
<evidence type="ECO:0000256" key="3">
    <source>
        <dbReference type="ARBA" id="ARBA00010563"/>
    </source>
</evidence>
<dbReference type="GO" id="GO:0046872">
    <property type="term" value="F:metal ion binding"/>
    <property type="evidence" value="ECO:0007669"/>
    <property type="project" value="UniProtKB-KW"/>
</dbReference>
<sequence length="742" mass="82354">MGIKGLHGLLKSIQKPCHLRKFSGETLGVDAYGWLHRGTVACAVDLVLDRPTTKHIDFVLNRVRMLIFFGVTPYLVFDGDNLPSKSGTESERQKKREESKALGLELYKKGRVAEAYQELQKAVDVTPYMARQLIEELKKMKVEYVVAPYEADAQLVFLERQGIINGIISEDSDMLVFGARRLLSKLDQHGDCIEINRADFAACKEVSLVGWTDADFRRMCILSGCDYLPNISKLGLKTAYRSIRKYKNVDKALRMLQLEGQYRVPADYLENFKQAELTFLYQRVFCPTAGKLVTLTPPETDVTLENLTFIGDDMDPDIATGVARGDLDPTTKQPISLKPPMTGKWVPSIGRRQTFGSSADLKSNKPISSFFTPKRVPLAELDPNSLTPSPSQQRLLERHANSSWEASPVSAQPNVIRSAPADRVSSPLLGGLERNSSAQATRASSTFSSVKRPRLCSETEEESLPTRPNCRSRFFTPTSQGSSPSGEKLARSKKQRKSTLGVFSDEAAEEIMSQLPDPSGRLENPQDGPRVGHEADAEPHIKDCKPPSPSDLTVRPEAQEVHKEEVRQKDVPRLADIDTDPKVFPQVLDCRVERQSSTLLSKFAFLPKGASSGQRSGLDQKKPQLENTTHARTVRPSPGILIRPRGSSPKRQRLTPLQRLGQSALSRSRSMCLPTTDTFGSSSSHDITGGMSLRSDIMNTVAHQGSEDLLIPNSDEDDPDHQSSDEKREPVRLDLKKFSFAA</sequence>
<dbReference type="Gene3D" id="1.10.150.20">
    <property type="entry name" value="5' to 3' exonuclease, C-terminal subdomain"/>
    <property type="match status" value="1"/>
</dbReference>
<dbReference type="CDD" id="cd09908">
    <property type="entry name" value="H3TH_EXO1"/>
    <property type="match status" value="1"/>
</dbReference>
<reference evidence="17 18" key="1">
    <citation type="submission" date="2019-06" db="EMBL/GenBank/DDBJ databases">
        <title>Wine fermentation using esterase from Monascus purpureus.</title>
        <authorList>
            <person name="Geng C."/>
            <person name="Zhang Y."/>
        </authorList>
    </citation>
    <scope>NUCLEOTIDE SEQUENCE [LARGE SCALE GENOMIC DNA]</scope>
    <source>
        <strain evidence="17">HQ1</strain>
    </source>
</reference>
<feature type="domain" description="XPG-I" evidence="15">
    <location>
        <begin position="138"/>
        <end position="208"/>
    </location>
</feature>
<dbReference type="SMART" id="SM00279">
    <property type="entry name" value="HhH2"/>
    <property type="match status" value="1"/>
</dbReference>
<dbReference type="Pfam" id="PF00752">
    <property type="entry name" value="XPG_N"/>
    <property type="match status" value="1"/>
</dbReference>
<dbReference type="GO" id="GO:0017108">
    <property type="term" value="F:5'-flap endonuclease activity"/>
    <property type="evidence" value="ECO:0007669"/>
    <property type="project" value="TreeGrafter"/>
</dbReference>
<feature type="region of interest" description="Disordered" evidence="14">
    <location>
        <begin position="608"/>
        <end position="691"/>
    </location>
</feature>
<dbReference type="GO" id="GO:0005634">
    <property type="term" value="C:nucleus"/>
    <property type="evidence" value="ECO:0007669"/>
    <property type="project" value="UniProtKB-SubCell"/>
</dbReference>
<evidence type="ECO:0000256" key="14">
    <source>
        <dbReference type="SAM" id="MobiDB-lite"/>
    </source>
</evidence>
<keyword evidence="8" id="KW-0269">Exonuclease</keyword>
<dbReference type="GO" id="GO:0003677">
    <property type="term" value="F:DNA binding"/>
    <property type="evidence" value="ECO:0007669"/>
    <property type="project" value="UniProtKB-KW"/>
</dbReference>
<dbReference type="InterPro" id="IPR037315">
    <property type="entry name" value="EXO1_H3TH"/>
</dbReference>
<evidence type="ECO:0000313" key="17">
    <source>
        <dbReference type="EMBL" id="TQB70892.1"/>
    </source>
</evidence>
<organism evidence="17 18">
    <name type="scientific">Monascus purpureus</name>
    <name type="common">Red mold</name>
    <name type="synonym">Monascus anka</name>
    <dbReference type="NCBI Taxonomy" id="5098"/>
    <lineage>
        <taxon>Eukaryota</taxon>
        <taxon>Fungi</taxon>
        <taxon>Dikarya</taxon>
        <taxon>Ascomycota</taxon>
        <taxon>Pezizomycotina</taxon>
        <taxon>Eurotiomycetes</taxon>
        <taxon>Eurotiomycetidae</taxon>
        <taxon>Eurotiales</taxon>
        <taxon>Aspergillaceae</taxon>
        <taxon>Monascus</taxon>
    </lineage>
</organism>
<dbReference type="PANTHER" id="PTHR11081:SF65">
    <property type="entry name" value="DNA DAMAGE-INDUCIBLE PROTEIN DIN7-RELATED"/>
    <property type="match status" value="1"/>
</dbReference>
<keyword evidence="4" id="KW-0540">Nuclease</keyword>
<evidence type="ECO:0000256" key="9">
    <source>
        <dbReference type="ARBA" id="ARBA00022842"/>
    </source>
</evidence>
<dbReference type="Pfam" id="PF00867">
    <property type="entry name" value="XPG_I"/>
    <property type="match status" value="1"/>
</dbReference>
<feature type="compositionally biased region" description="Basic and acidic residues" evidence="14">
    <location>
        <begin position="557"/>
        <end position="574"/>
    </location>
</feature>
<dbReference type="PROSITE" id="PS00841">
    <property type="entry name" value="XPG_1"/>
    <property type="match status" value="1"/>
</dbReference>
<dbReference type="PANTHER" id="PTHR11081">
    <property type="entry name" value="FLAP ENDONUCLEASE FAMILY MEMBER"/>
    <property type="match status" value="1"/>
</dbReference>
<keyword evidence="18" id="KW-1185">Reference proteome</keyword>
<name>A0A507QQZ8_MONPU</name>
<dbReference type="STRING" id="5098.A0A507QQZ8"/>
<evidence type="ECO:0000256" key="13">
    <source>
        <dbReference type="ARBA" id="ARBA00023242"/>
    </source>
</evidence>
<keyword evidence="10" id="KW-0267">Excision nuclease</keyword>